<evidence type="ECO:0000256" key="1">
    <source>
        <dbReference type="SAM" id="MobiDB-lite"/>
    </source>
</evidence>
<dbReference type="EMBL" id="LR031572">
    <property type="protein sequence ID" value="VDC80667.1"/>
    <property type="molecule type" value="Genomic_DNA"/>
</dbReference>
<feature type="region of interest" description="Disordered" evidence="1">
    <location>
        <begin position="1"/>
        <end position="21"/>
    </location>
</feature>
<name>A0A3P5ZKC2_BRACM</name>
<proteinExistence type="predicted"/>
<evidence type="ECO:0000313" key="2">
    <source>
        <dbReference type="EMBL" id="VDC80667.1"/>
    </source>
</evidence>
<protein>
    <submittedName>
        <fullName evidence="2">Uncharacterized protein</fullName>
    </submittedName>
</protein>
<feature type="compositionally biased region" description="Polar residues" evidence="1">
    <location>
        <begin position="1"/>
        <end position="10"/>
    </location>
</feature>
<accession>A0A3P5ZKC2</accession>
<sequence length="44" mass="5396">MQTRLNCQSHQENKRPSGLRKRKLLKKQRRKTFVMELRKITEVT</sequence>
<reference evidence="2" key="1">
    <citation type="submission" date="2018-11" db="EMBL/GenBank/DDBJ databases">
        <authorList>
            <consortium name="Genoscope - CEA"/>
            <person name="William W."/>
        </authorList>
    </citation>
    <scope>NUCLEOTIDE SEQUENCE</scope>
</reference>
<organism evidence="2">
    <name type="scientific">Brassica campestris</name>
    <name type="common">Field mustard</name>
    <dbReference type="NCBI Taxonomy" id="3711"/>
    <lineage>
        <taxon>Eukaryota</taxon>
        <taxon>Viridiplantae</taxon>
        <taxon>Streptophyta</taxon>
        <taxon>Embryophyta</taxon>
        <taxon>Tracheophyta</taxon>
        <taxon>Spermatophyta</taxon>
        <taxon>Magnoliopsida</taxon>
        <taxon>eudicotyledons</taxon>
        <taxon>Gunneridae</taxon>
        <taxon>Pentapetalae</taxon>
        <taxon>rosids</taxon>
        <taxon>malvids</taxon>
        <taxon>Brassicales</taxon>
        <taxon>Brassicaceae</taxon>
        <taxon>Brassiceae</taxon>
        <taxon>Brassica</taxon>
    </lineage>
</organism>
<gene>
    <name evidence="2" type="ORF">BRAA03T11885Z</name>
</gene>
<dbReference type="AlphaFoldDB" id="A0A3P5ZKC2"/>